<dbReference type="Proteomes" id="UP000193781">
    <property type="component" value="Unassembled WGS sequence"/>
</dbReference>
<keyword evidence="2" id="KW-0175">Coiled coil</keyword>
<dbReference type="EMBL" id="LQPH01000107">
    <property type="protein sequence ID" value="ORW24939.1"/>
    <property type="molecule type" value="Genomic_DNA"/>
</dbReference>
<evidence type="ECO:0000256" key="1">
    <source>
        <dbReference type="ARBA" id="ARBA00022801"/>
    </source>
</evidence>
<evidence type="ECO:0000313" key="5">
    <source>
        <dbReference type="Proteomes" id="UP000193781"/>
    </source>
</evidence>
<dbReference type="InterPro" id="IPR052016">
    <property type="entry name" value="Bact_Sigma-Reg"/>
</dbReference>
<reference evidence="4 5" key="1">
    <citation type="submission" date="2016-01" db="EMBL/GenBank/DDBJ databases">
        <title>The new phylogeny of the genus Mycobacterium.</title>
        <authorList>
            <person name="Tarcisio F."/>
            <person name="Conor M."/>
            <person name="Antonella G."/>
            <person name="Elisabetta G."/>
            <person name="Giulia F.S."/>
            <person name="Sara T."/>
            <person name="Anna F."/>
            <person name="Clotilde B."/>
            <person name="Roberto B."/>
            <person name="Veronica D.S."/>
            <person name="Fabio R."/>
            <person name="Monica P."/>
            <person name="Olivier J."/>
            <person name="Enrico T."/>
            <person name="Nicola S."/>
        </authorList>
    </citation>
    <scope>NUCLEOTIDE SEQUENCE [LARGE SCALE GENOMIC DNA]</scope>
    <source>
        <strain evidence="4 5">DSM 44803</strain>
    </source>
</reference>
<dbReference type="GO" id="GO:0016791">
    <property type="term" value="F:phosphatase activity"/>
    <property type="evidence" value="ECO:0007669"/>
    <property type="project" value="TreeGrafter"/>
</dbReference>
<feature type="coiled-coil region" evidence="2">
    <location>
        <begin position="113"/>
        <end position="140"/>
    </location>
</feature>
<dbReference type="OrthoDB" id="5241041at2"/>
<organism evidence="4 5">
    <name type="scientific">Mycobacterium nebraskense</name>
    <dbReference type="NCBI Taxonomy" id="244292"/>
    <lineage>
        <taxon>Bacteria</taxon>
        <taxon>Bacillati</taxon>
        <taxon>Actinomycetota</taxon>
        <taxon>Actinomycetes</taxon>
        <taxon>Mycobacteriales</taxon>
        <taxon>Mycobacteriaceae</taxon>
        <taxon>Mycobacterium</taxon>
    </lineage>
</organism>
<feature type="domain" description="PPM-type phosphatase" evidence="3">
    <location>
        <begin position="316"/>
        <end position="539"/>
    </location>
</feature>
<proteinExistence type="predicted"/>
<dbReference type="Pfam" id="PF07228">
    <property type="entry name" value="SpoIIE"/>
    <property type="match status" value="1"/>
</dbReference>
<dbReference type="InterPro" id="IPR001932">
    <property type="entry name" value="PPM-type_phosphatase-like_dom"/>
</dbReference>
<dbReference type="PANTHER" id="PTHR43156">
    <property type="entry name" value="STAGE II SPORULATION PROTEIN E-RELATED"/>
    <property type="match status" value="1"/>
</dbReference>
<dbReference type="Gene3D" id="3.60.40.10">
    <property type="entry name" value="PPM-type phosphatase domain"/>
    <property type="match status" value="1"/>
</dbReference>
<dbReference type="RefSeq" id="WP_046186605.1">
    <property type="nucleotide sequence ID" value="NZ_JACKSS010000101.1"/>
</dbReference>
<keyword evidence="5" id="KW-1185">Reference proteome</keyword>
<dbReference type="SUPFAM" id="SSF55781">
    <property type="entry name" value="GAF domain-like"/>
    <property type="match status" value="1"/>
</dbReference>
<dbReference type="STRING" id="244292.ABW17_21940"/>
<dbReference type="SMART" id="SM00331">
    <property type="entry name" value="PP2C_SIG"/>
    <property type="match status" value="1"/>
</dbReference>
<dbReference type="InterPro" id="IPR029016">
    <property type="entry name" value="GAF-like_dom_sf"/>
</dbReference>
<evidence type="ECO:0000313" key="4">
    <source>
        <dbReference type="EMBL" id="ORW24939.1"/>
    </source>
</evidence>
<evidence type="ECO:0000256" key="2">
    <source>
        <dbReference type="SAM" id="Coils"/>
    </source>
</evidence>
<sequence>MHDGAHLGVEIDLDALWAAVPCPTLVIDREGIVRALSGSAGSLLPGAVQGGRIDESVDWLSRAHHRLVQTSLGAVDRDTSVISGSVISGSVGSRKFDAHAAVLPSGEVAWSLVEDTGQLLREAQEALAREQERTAILLEASSVLTASLNVDRCREATVQMAARHLADAAVLVAPAGRGRRLPVFYSGATGAVEQCSVDADPAVVAGLSEALHGFPPVSSGWIDPVTVPDWLVPQHFSGPIGSVMILTLPGHGASAGALVLLRRTDRPAYSADEELFAGLFAARAGAALSAARLYAEQAAITRTLMRDLLPPPLHGLHGIEFAGGYRASKDYEVVGGDFYDFHPAARPEDETLVVLGDVCGKGLEAAVMTGKIRNTLQALTPLAQDHEGVLTLLNRAMLSSDHTRFATLVLASVACRDGQVALRLTCAGHPPPLIVRANGQVEEANTKGTLVGALERITVQSFETSLAPGETCVLYTDGITEARGGPLGDDFFGEQRLAAALTGCAGMPAEAVVERVLMLATQWVGQRVHDDIAVVAITAPQRTHLSAVDGHTRGRYVA</sequence>
<comment type="caution">
    <text evidence="4">The sequence shown here is derived from an EMBL/GenBank/DDBJ whole genome shotgun (WGS) entry which is preliminary data.</text>
</comment>
<dbReference type="Gene3D" id="3.30.450.40">
    <property type="match status" value="1"/>
</dbReference>
<gene>
    <name evidence="4" type="ORF">AWC17_02080</name>
</gene>
<protein>
    <submittedName>
        <fullName evidence="4">Serine/threonine protein phosphatase</fullName>
    </submittedName>
</protein>
<evidence type="ECO:0000259" key="3">
    <source>
        <dbReference type="SMART" id="SM00331"/>
    </source>
</evidence>
<accession>A0A0F5N4C4</accession>
<dbReference type="InterPro" id="IPR036457">
    <property type="entry name" value="PPM-type-like_dom_sf"/>
</dbReference>
<dbReference type="SUPFAM" id="SSF81606">
    <property type="entry name" value="PP2C-like"/>
    <property type="match status" value="1"/>
</dbReference>
<dbReference type="PANTHER" id="PTHR43156:SF2">
    <property type="entry name" value="STAGE II SPORULATION PROTEIN E"/>
    <property type="match status" value="1"/>
</dbReference>
<dbReference type="AlphaFoldDB" id="A0A0F5N4C4"/>
<keyword evidence="1" id="KW-0378">Hydrolase</keyword>
<name>A0A0F5N4C4_9MYCO</name>